<dbReference type="PROSITE" id="PS50887">
    <property type="entry name" value="GGDEF"/>
    <property type="match status" value="1"/>
</dbReference>
<dbReference type="CDD" id="cd01949">
    <property type="entry name" value="GGDEF"/>
    <property type="match status" value="1"/>
</dbReference>
<dbReference type="InterPro" id="IPR029016">
    <property type="entry name" value="GAF-like_dom_sf"/>
</dbReference>
<dbReference type="Pfam" id="PF01590">
    <property type="entry name" value="GAF"/>
    <property type="match status" value="1"/>
</dbReference>
<sequence>MASRENRRALAELVTLVGDNPAQLERARALRAQVNERVATLQGLIDLQGAQGMAAAQRAGAVGTGFAQMQRINAATEQILAEERVLLRQRRAEAERRASLTTSIVIAGILVPLVLLGVLLWGLARENRRARGLEREARATVVRLAESIEQRDRLAEQRRLLGAYAGLLQSCHDRNEAMAVTARVIEQLLPHAAGRCYVLRASQNLAETFAQFGTEVIPSDAMLLPDDCWALRRGQPHRSGGHGGHVHCRHVHPEGSPDSAWMLCVPLMAQGTSLGLLHLHGLHGGDEEATTLVEAIAEQLSLSLVNLQLRETLRLQSLHDPLTGLYNRRYLEEHLQREILRCQRRQKPLAVIMLDVDHFKRFNDRYGHAGGDALLARVGQTLRELVRNEDVACRYGGEEFTLVLPETDRETALARAEVIRAAIGSTTVLHAREIIGPNTASLGLAMFPDDAQVADELLQLADAALYRAKHAGRNRVIGHGQPA</sequence>
<dbReference type="Pfam" id="PF00990">
    <property type="entry name" value="GGDEF"/>
    <property type="match status" value="1"/>
</dbReference>
<evidence type="ECO:0000313" key="6">
    <source>
        <dbReference type="EMBL" id="QSX77216.1"/>
    </source>
</evidence>
<dbReference type="Gene3D" id="3.30.70.270">
    <property type="match status" value="1"/>
</dbReference>
<dbReference type="PANTHER" id="PTHR45138">
    <property type="entry name" value="REGULATORY COMPONENTS OF SENSORY TRANSDUCTION SYSTEM"/>
    <property type="match status" value="1"/>
</dbReference>
<feature type="transmembrane region" description="Helical" evidence="4">
    <location>
        <begin position="98"/>
        <end position="124"/>
    </location>
</feature>
<dbReference type="SMART" id="SM00267">
    <property type="entry name" value="GGDEF"/>
    <property type="match status" value="1"/>
</dbReference>
<evidence type="ECO:0000256" key="1">
    <source>
        <dbReference type="ARBA" id="ARBA00001946"/>
    </source>
</evidence>
<dbReference type="GO" id="GO:1902201">
    <property type="term" value="P:negative regulation of bacterial-type flagellum-dependent cell motility"/>
    <property type="evidence" value="ECO:0007669"/>
    <property type="project" value="TreeGrafter"/>
</dbReference>
<comment type="catalytic activity">
    <reaction evidence="3">
        <text>2 GTP = 3',3'-c-di-GMP + 2 diphosphate</text>
        <dbReference type="Rhea" id="RHEA:24898"/>
        <dbReference type="ChEBI" id="CHEBI:33019"/>
        <dbReference type="ChEBI" id="CHEBI:37565"/>
        <dbReference type="ChEBI" id="CHEBI:58805"/>
        <dbReference type="EC" id="2.7.7.65"/>
    </reaction>
</comment>
<dbReference type="GO" id="GO:0005886">
    <property type="term" value="C:plasma membrane"/>
    <property type="evidence" value="ECO:0007669"/>
    <property type="project" value="TreeGrafter"/>
</dbReference>
<dbReference type="Proteomes" id="UP000639274">
    <property type="component" value="Chromosome"/>
</dbReference>
<name>A0A974XWL3_9GAMM</name>
<dbReference type="InterPro" id="IPR007891">
    <property type="entry name" value="CHASE3"/>
</dbReference>
<gene>
    <name evidence="6" type="ORF">I8J32_010430</name>
</gene>
<dbReference type="SUPFAM" id="SSF55781">
    <property type="entry name" value="GAF domain-like"/>
    <property type="match status" value="1"/>
</dbReference>
<dbReference type="KEGG" id="lsf:I8J32_010430"/>
<dbReference type="SUPFAM" id="SSF55073">
    <property type="entry name" value="Nucleotide cyclase"/>
    <property type="match status" value="1"/>
</dbReference>
<evidence type="ECO:0000256" key="4">
    <source>
        <dbReference type="SAM" id="Phobius"/>
    </source>
</evidence>
<dbReference type="InterPro" id="IPR029787">
    <property type="entry name" value="Nucleotide_cyclase"/>
</dbReference>
<dbReference type="EC" id="2.7.7.65" evidence="2"/>
<dbReference type="FunFam" id="3.30.70.270:FF:000001">
    <property type="entry name" value="Diguanylate cyclase domain protein"/>
    <property type="match status" value="1"/>
</dbReference>
<organism evidence="6 7">
    <name type="scientific">Agrilutibacter solisilvae</name>
    <dbReference type="NCBI Taxonomy" id="2763317"/>
    <lineage>
        <taxon>Bacteria</taxon>
        <taxon>Pseudomonadati</taxon>
        <taxon>Pseudomonadota</taxon>
        <taxon>Gammaproteobacteria</taxon>
        <taxon>Lysobacterales</taxon>
        <taxon>Lysobacteraceae</taxon>
        <taxon>Agrilutibacter</taxon>
    </lineage>
</organism>
<keyword evidence="4" id="KW-0472">Membrane</keyword>
<proteinExistence type="predicted"/>
<dbReference type="NCBIfam" id="TIGR00254">
    <property type="entry name" value="GGDEF"/>
    <property type="match status" value="1"/>
</dbReference>
<comment type="cofactor">
    <cofactor evidence="1">
        <name>Mg(2+)</name>
        <dbReference type="ChEBI" id="CHEBI:18420"/>
    </cofactor>
</comment>
<dbReference type="InterPro" id="IPR000160">
    <property type="entry name" value="GGDEF_dom"/>
</dbReference>
<keyword evidence="4" id="KW-1133">Transmembrane helix</keyword>
<dbReference type="PANTHER" id="PTHR45138:SF9">
    <property type="entry name" value="DIGUANYLATE CYCLASE DGCM-RELATED"/>
    <property type="match status" value="1"/>
</dbReference>
<keyword evidence="4" id="KW-0812">Transmembrane</keyword>
<dbReference type="AlphaFoldDB" id="A0A974XWL3"/>
<reference evidence="6 7" key="1">
    <citation type="submission" date="2021-03" db="EMBL/GenBank/DDBJ databases">
        <title>Lysobacter sp. nov. isolated from soil of gangwondo yeongwol, south Korea.</title>
        <authorList>
            <person name="Kim K.R."/>
            <person name="Kim K.H."/>
            <person name="Jeon C.O."/>
        </authorList>
    </citation>
    <scope>NUCLEOTIDE SEQUENCE [LARGE SCALE GENOMIC DNA]</scope>
    <source>
        <strain evidence="6 7">R19</strain>
    </source>
</reference>
<dbReference type="EMBL" id="CP071518">
    <property type="protein sequence ID" value="QSX77216.1"/>
    <property type="molecule type" value="Genomic_DNA"/>
</dbReference>
<dbReference type="InterPro" id="IPR043128">
    <property type="entry name" value="Rev_trsase/Diguanyl_cyclase"/>
</dbReference>
<evidence type="ECO:0000256" key="2">
    <source>
        <dbReference type="ARBA" id="ARBA00012528"/>
    </source>
</evidence>
<feature type="domain" description="GGDEF" evidence="5">
    <location>
        <begin position="347"/>
        <end position="481"/>
    </location>
</feature>
<evidence type="ECO:0000256" key="3">
    <source>
        <dbReference type="ARBA" id="ARBA00034247"/>
    </source>
</evidence>
<dbReference type="InterPro" id="IPR050469">
    <property type="entry name" value="Diguanylate_Cyclase"/>
</dbReference>
<dbReference type="SMART" id="SM00065">
    <property type="entry name" value="GAF"/>
    <property type="match status" value="1"/>
</dbReference>
<evidence type="ECO:0000313" key="7">
    <source>
        <dbReference type="Proteomes" id="UP000639274"/>
    </source>
</evidence>
<accession>A0A974XWL3</accession>
<dbReference type="Pfam" id="PF05227">
    <property type="entry name" value="CHASE3"/>
    <property type="match status" value="1"/>
</dbReference>
<protein>
    <recommendedName>
        <fullName evidence="2">diguanylate cyclase</fullName>
        <ecNumber evidence="2">2.7.7.65</ecNumber>
    </recommendedName>
</protein>
<dbReference type="InterPro" id="IPR003018">
    <property type="entry name" value="GAF"/>
</dbReference>
<dbReference type="GO" id="GO:0043709">
    <property type="term" value="P:cell adhesion involved in single-species biofilm formation"/>
    <property type="evidence" value="ECO:0007669"/>
    <property type="project" value="TreeGrafter"/>
</dbReference>
<keyword evidence="7" id="KW-1185">Reference proteome</keyword>
<dbReference type="Gene3D" id="3.30.450.40">
    <property type="match status" value="1"/>
</dbReference>
<evidence type="ECO:0000259" key="5">
    <source>
        <dbReference type="PROSITE" id="PS50887"/>
    </source>
</evidence>
<dbReference type="RefSeq" id="WP_207526554.1">
    <property type="nucleotide sequence ID" value="NZ_CP071518.1"/>
</dbReference>
<dbReference type="GO" id="GO:0052621">
    <property type="term" value="F:diguanylate cyclase activity"/>
    <property type="evidence" value="ECO:0007669"/>
    <property type="project" value="UniProtKB-EC"/>
</dbReference>